<feature type="compositionally biased region" description="Basic and acidic residues" evidence="1">
    <location>
        <begin position="23"/>
        <end position="33"/>
    </location>
</feature>
<feature type="non-terminal residue" evidence="2">
    <location>
        <position position="1"/>
    </location>
</feature>
<feature type="non-terminal residue" evidence="2">
    <location>
        <position position="188"/>
    </location>
</feature>
<evidence type="ECO:0000256" key="1">
    <source>
        <dbReference type="SAM" id="MobiDB-lite"/>
    </source>
</evidence>
<feature type="region of interest" description="Disordered" evidence="1">
    <location>
        <begin position="1"/>
        <end position="130"/>
    </location>
</feature>
<proteinExistence type="predicted"/>
<gene>
    <name evidence="2" type="ORF">AVDCRST_MAG38-1561</name>
</gene>
<reference evidence="2" key="1">
    <citation type="submission" date="2020-02" db="EMBL/GenBank/DDBJ databases">
        <authorList>
            <person name="Meier V. D."/>
        </authorList>
    </citation>
    <scope>NUCLEOTIDE SEQUENCE</scope>
    <source>
        <strain evidence="2">AVDCRST_MAG38</strain>
    </source>
</reference>
<name>A0A6J4RPV3_9ACTN</name>
<dbReference type="AlphaFoldDB" id="A0A6J4RPV3"/>
<organism evidence="2">
    <name type="scientific">uncultured Solirubrobacteraceae bacterium</name>
    <dbReference type="NCBI Taxonomy" id="1162706"/>
    <lineage>
        <taxon>Bacteria</taxon>
        <taxon>Bacillati</taxon>
        <taxon>Actinomycetota</taxon>
        <taxon>Thermoleophilia</taxon>
        <taxon>Solirubrobacterales</taxon>
        <taxon>Solirubrobacteraceae</taxon>
        <taxon>environmental samples</taxon>
    </lineage>
</organism>
<accession>A0A6J4RPV3</accession>
<sequence>DRRSPRGARRVYLAPRVPRPGQRRGDGPGRRPDGGSARGARRGRGLPLLRPHLHHRLLPAPDRAAAHRRPRLPAARARRQAGRRPRSPDRLRGASAGLAREEADRCRGPPAAPRVAHARVHRRGPGLRHRRPRRRRLVSLLRRPRPQARRLLLDASQAHKRRPRAARLLLQGPQGLLRHVLRHQGALL</sequence>
<dbReference type="EMBL" id="CADCVJ010000122">
    <property type="protein sequence ID" value="CAA9474522.1"/>
    <property type="molecule type" value="Genomic_DNA"/>
</dbReference>
<feature type="compositionally biased region" description="Basic residues" evidence="1">
    <location>
        <begin position="116"/>
        <end position="130"/>
    </location>
</feature>
<evidence type="ECO:0000313" key="2">
    <source>
        <dbReference type="EMBL" id="CAA9474522.1"/>
    </source>
</evidence>
<feature type="compositionally biased region" description="Basic residues" evidence="1">
    <location>
        <begin position="66"/>
        <end position="85"/>
    </location>
</feature>
<protein>
    <submittedName>
        <fullName evidence="2">Uncharacterized protein</fullName>
    </submittedName>
</protein>